<evidence type="ECO:0000259" key="9">
    <source>
        <dbReference type="PROSITE" id="PS50156"/>
    </source>
</evidence>
<keyword evidence="4 8" id="KW-0812">Transmembrane</keyword>
<feature type="transmembrane region" description="Helical" evidence="8">
    <location>
        <begin position="723"/>
        <end position="745"/>
    </location>
</feature>
<dbReference type="EMBL" id="CAXAMN010027128">
    <property type="protein sequence ID" value="CAK9108560.1"/>
    <property type="molecule type" value="Genomic_DNA"/>
</dbReference>
<dbReference type="PANTHER" id="PTHR33406:SF6">
    <property type="entry name" value="MEMBRANE PROTEIN YDGH-RELATED"/>
    <property type="match status" value="1"/>
</dbReference>
<feature type="transmembrane region" description="Helical" evidence="8">
    <location>
        <begin position="240"/>
        <end position="271"/>
    </location>
</feature>
<dbReference type="PANTHER" id="PTHR33406">
    <property type="entry name" value="MEMBRANE PROTEIN MJ1562-RELATED"/>
    <property type="match status" value="1"/>
</dbReference>
<dbReference type="Gene3D" id="2.60.120.430">
    <property type="entry name" value="Galactose-binding lectin"/>
    <property type="match status" value="1"/>
</dbReference>
<keyword evidence="7" id="KW-0175">Coiled coil</keyword>
<evidence type="ECO:0000256" key="3">
    <source>
        <dbReference type="ARBA" id="ARBA00022475"/>
    </source>
</evidence>
<feature type="coiled-coil region" evidence="7">
    <location>
        <begin position="527"/>
        <end position="554"/>
    </location>
</feature>
<dbReference type="InterPro" id="IPR000731">
    <property type="entry name" value="SSD"/>
</dbReference>
<dbReference type="InterPro" id="IPR004869">
    <property type="entry name" value="MMPL_dom"/>
</dbReference>
<dbReference type="InterPro" id="IPR050545">
    <property type="entry name" value="Mycobact_MmpL"/>
</dbReference>
<keyword evidence="5 8" id="KW-1133">Transmembrane helix</keyword>
<proteinExistence type="inferred from homology"/>
<keyword evidence="3" id="KW-1003">Cell membrane</keyword>
<evidence type="ECO:0000256" key="4">
    <source>
        <dbReference type="ARBA" id="ARBA00022692"/>
    </source>
</evidence>
<evidence type="ECO:0000256" key="1">
    <source>
        <dbReference type="ARBA" id="ARBA00004651"/>
    </source>
</evidence>
<feature type="transmembrane region" description="Helical" evidence="8">
    <location>
        <begin position="766"/>
        <end position="791"/>
    </location>
</feature>
<sequence length="1181" mass="131042">MYRGLGKLVTRFPIFTIGAWLTVAILAIGLAPDSHGIWQEGELAFLPEEAMSSQANQLFRDAFPPTDGRRFGDDSVGSSVQRDPLGSNVVVVLFRENRPEGLAEEDREFIRKELVPGLEAIRESTPPGYELIEGETFQEIPASERLGTSISTPDDRRIGSLLISPDERAALVVLELKTEFLDRQNGLIVDRIEEFLQSPELLQEKPIGLAMAVSGSATVGRDILRAESDSAKRTEMMTKFLVITLLFLIYRAPLLALVPLITVGVSVEFTLALLTHLANQGIIGLFNGLEIYVTVVVYGAGVDYCLFLIARYKEELDAGNSFGESVARSIRKVGAALATSAGTSIFGIGMMAFAEFGKFRQAGIAISIGLFVAVCFAITFTPAMLLLLKNIAFWPNIPSEKPKGESGWLPAQTIWKKINEQKWLELFWSHAAGMLKKSPGTIFLTTILLMVPIAIYGFVKQGDLSYGLLTDLPSDVTSVEGAAAIKKHFPAGISGPSTILVKFNREELQQKYEGDDLTDASTSEKLSEEMTERIEDALQRFNNLEFRIVDIRNQENPLGTNTKAQEYLASLKLRERGALRLFKQKTYNSTQGPLAGQVMRIDFVFSTDPFDRISIRKLGDIERIVQEAIPGDLQESAEIYTLGPTSGIRDLKQSTDRDRLRIDILVVVAVYLMLVALLRHPAICAYLIITVVFSYLVALGMTFIVFYLRDPANFTGIDWKVPIYLFTILIAMGEDYNILLMARIFEEQKRHGPVDGILVALKRTGGIISSCGLIMAGTFATLMSGTLLGMVQLGFALASNQPATNLYKSQNFRVVTDLPKADAEELLVDLEKMLKLVVQYWGRRNRMPIRMFVFDDFANWSPEQLSQMDAAGVDSARTGGGLTITRVLGVVGGPKLDSEAIVYATSKRKTPQHEAIHAYCGINFGCTGPVWYSEGMAEVGKYFQAGERGVNASDYVIEYLQSQTPKPLSDIVNNPLERTGDSWQNYAWRWVICHMLGANSNYAARFKPLGLALLADKNVSFAQVYGTQAEEIEFEYKLFLKDMEPGYRCDLCSWDWKAKFRVINNNYKSFARIQANKGWQASRGKVATENRYLATADGQWSIEENGDKFTAAGNEEGKGKLVGIVFNDYELSEPFEIEPDTPFTVPIDGDLFLRCQDAWGSLVDNKGTINVRVSLNDSPMK</sequence>
<feature type="transmembrane region" description="Helical" evidence="8">
    <location>
        <begin position="333"/>
        <end position="354"/>
    </location>
</feature>
<reference evidence="10 11" key="1">
    <citation type="submission" date="2024-02" db="EMBL/GenBank/DDBJ databases">
        <authorList>
            <person name="Chen Y."/>
            <person name="Shah S."/>
            <person name="Dougan E. K."/>
            <person name="Thang M."/>
            <person name="Chan C."/>
        </authorList>
    </citation>
    <scope>NUCLEOTIDE SEQUENCE [LARGE SCALE GENOMIC DNA]</scope>
</reference>
<dbReference type="Gene3D" id="1.20.1640.10">
    <property type="entry name" value="Multidrug efflux transporter AcrB transmembrane domain"/>
    <property type="match status" value="2"/>
</dbReference>
<gene>
    <name evidence="10" type="ORF">CCMP2556_LOCUS50573</name>
</gene>
<feature type="domain" description="SSD" evidence="9">
    <location>
        <begin position="255"/>
        <end position="387"/>
    </location>
</feature>
<accession>A0ABP0S8D3</accession>
<evidence type="ECO:0000256" key="5">
    <source>
        <dbReference type="ARBA" id="ARBA00022989"/>
    </source>
</evidence>
<evidence type="ECO:0000256" key="2">
    <source>
        <dbReference type="ARBA" id="ARBA00010157"/>
    </source>
</evidence>
<dbReference type="Pfam" id="PF03176">
    <property type="entry name" value="MMPL"/>
    <property type="match status" value="2"/>
</dbReference>
<evidence type="ECO:0000313" key="11">
    <source>
        <dbReference type="Proteomes" id="UP001642484"/>
    </source>
</evidence>
<feature type="transmembrane region" description="Helical" evidence="8">
    <location>
        <begin position="12"/>
        <end position="31"/>
    </location>
</feature>
<feature type="transmembrane region" description="Helical" evidence="8">
    <location>
        <begin position="685"/>
        <end position="708"/>
    </location>
</feature>
<comment type="caution">
    <text evidence="10">The sequence shown here is derived from an EMBL/GenBank/DDBJ whole genome shotgun (WGS) entry which is preliminary data.</text>
</comment>
<keyword evidence="6 8" id="KW-0472">Membrane</keyword>
<evidence type="ECO:0000256" key="8">
    <source>
        <dbReference type="SAM" id="Phobius"/>
    </source>
</evidence>
<dbReference type="PROSITE" id="PS50156">
    <property type="entry name" value="SSD"/>
    <property type="match status" value="1"/>
</dbReference>
<comment type="subcellular location">
    <subcellularLocation>
        <location evidence="1">Cell membrane</location>
        <topology evidence="1">Multi-pass membrane protein</topology>
    </subcellularLocation>
</comment>
<feature type="transmembrane region" description="Helical" evidence="8">
    <location>
        <begin position="441"/>
        <end position="459"/>
    </location>
</feature>
<keyword evidence="11" id="KW-1185">Reference proteome</keyword>
<evidence type="ECO:0000256" key="7">
    <source>
        <dbReference type="SAM" id="Coils"/>
    </source>
</evidence>
<comment type="similarity">
    <text evidence="2">Belongs to the resistance-nodulation-cell division (RND) (TC 2.A.6) family. MmpL subfamily.</text>
</comment>
<feature type="transmembrane region" description="Helical" evidence="8">
    <location>
        <begin position="366"/>
        <end position="388"/>
    </location>
</feature>
<organism evidence="10 11">
    <name type="scientific">Durusdinium trenchii</name>
    <dbReference type="NCBI Taxonomy" id="1381693"/>
    <lineage>
        <taxon>Eukaryota</taxon>
        <taxon>Sar</taxon>
        <taxon>Alveolata</taxon>
        <taxon>Dinophyceae</taxon>
        <taxon>Suessiales</taxon>
        <taxon>Symbiodiniaceae</taxon>
        <taxon>Durusdinium</taxon>
    </lineage>
</organism>
<feature type="transmembrane region" description="Helical" evidence="8">
    <location>
        <begin position="660"/>
        <end position="678"/>
    </location>
</feature>
<feature type="transmembrane region" description="Helical" evidence="8">
    <location>
        <begin position="291"/>
        <end position="312"/>
    </location>
</feature>
<dbReference type="Proteomes" id="UP001642484">
    <property type="component" value="Unassembled WGS sequence"/>
</dbReference>
<dbReference type="SUPFAM" id="SSF82866">
    <property type="entry name" value="Multidrug efflux transporter AcrB transmembrane domain"/>
    <property type="match status" value="2"/>
</dbReference>
<protein>
    <recommendedName>
        <fullName evidence="9">SSD domain-containing protein</fullName>
    </recommendedName>
</protein>
<evidence type="ECO:0000313" key="10">
    <source>
        <dbReference type="EMBL" id="CAK9108560.1"/>
    </source>
</evidence>
<name>A0ABP0S8D3_9DINO</name>
<evidence type="ECO:0000256" key="6">
    <source>
        <dbReference type="ARBA" id="ARBA00023136"/>
    </source>
</evidence>